<dbReference type="EMBL" id="GBXM01070308">
    <property type="protein sequence ID" value="JAH38269.1"/>
    <property type="molecule type" value="Transcribed_RNA"/>
</dbReference>
<dbReference type="EMBL" id="GBXM01071584">
    <property type="protein sequence ID" value="JAH36993.1"/>
    <property type="molecule type" value="Transcribed_RNA"/>
</dbReference>
<protein>
    <submittedName>
        <fullName evidence="1">Uncharacterized protein</fullName>
    </submittedName>
</protein>
<dbReference type="EMBL" id="GBXM01069014">
    <property type="protein sequence ID" value="JAH39563.1"/>
    <property type="molecule type" value="Transcribed_RNA"/>
</dbReference>
<proteinExistence type="predicted"/>
<evidence type="ECO:0000313" key="1">
    <source>
        <dbReference type="EMBL" id="JAH36993.1"/>
    </source>
</evidence>
<reference evidence="1" key="2">
    <citation type="journal article" date="2015" name="Fish Shellfish Immunol.">
        <title>Early steps in the European eel (Anguilla anguilla)-Vibrio vulnificus interaction in the gills: Role of the RtxA13 toxin.</title>
        <authorList>
            <person name="Callol A."/>
            <person name="Pajuelo D."/>
            <person name="Ebbesson L."/>
            <person name="Teles M."/>
            <person name="MacKenzie S."/>
            <person name="Amaro C."/>
        </authorList>
    </citation>
    <scope>NUCLEOTIDE SEQUENCE</scope>
</reference>
<reference evidence="1" key="1">
    <citation type="submission" date="2014-11" db="EMBL/GenBank/DDBJ databases">
        <authorList>
            <person name="Amaro Gonzalez C."/>
        </authorList>
    </citation>
    <scope>NUCLEOTIDE SEQUENCE</scope>
</reference>
<dbReference type="EMBL" id="GBXM01071204">
    <property type="protein sequence ID" value="JAH37373.1"/>
    <property type="molecule type" value="Transcribed_RNA"/>
</dbReference>
<organism evidence="1">
    <name type="scientific">Anguilla anguilla</name>
    <name type="common">European freshwater eel</name>
    <name type="synonym">Muraena anguilla</name>
    <dbReference type="NCBI Taxonomy" id="7936"/>
    <lineage>
        <taxon>Eukaryota</taxon>
        <taxon>Metazoa</taxon>
        <taxon>Chordata</taxon>
        <taxon>Craniata</taxon>
        <taxon>Vertebrata</taxon>
        <taxon>Euteleostomi</taxon>
        <taxon>Actinopterygii</taxon>
        <taxon>Neopterygii</taxon>
        <taxon>Teleostei</taxon>
        <taxon>Anguilliformes</taxon>
        <taxon>Anguillidae</taxon>
        <taxon>Anguilla</taxon>
    </lineage>
</organism>
<accession>A0A0E9S8Y9</accession>
<dbReference type="AlphaFoldDB" id="A0A0E9S8Y9"/>
<sequence length="42" mass="4751">MALSVPLPPMCPIPGYLPLKPQLYPLYHYLTRLGICNRLPIS</sequence>
<name>A0A0E9S8Y9_ANGAN</name>